<dbReference type="InterPro" id="IPR032828">
    <property type="entry name" value="PolyA_RNA-bd"/>
</dbReference>
<evidence type="ECO:0000256" key="10">
    <source>
        <dbReference type="ARBA" id="ARBA00022884"/>
    </source>
</evidence>
<feature type="binding site" evidence="11">
    <location>
        <position position="19"/>
    </location>
    <ligand>
        <name>ATP</name>
        <dbReference type="ChEBI" id="CHEBI:30616"/>
    </ligand>
</feature>
<dbReference type="InterPro" id="IPR043519">
    <property type="entry name" value="NT_sf"/>
</dbReference>
<evidence type="ECO:0000259" key="14">
    <source>
        <dbReference type="Pfam" id="PF13735"/>
    </source>
</evidence>
<keyword evidence="7 11" id="KW-0692">RNA repair</keyword>
<evidence type="ECO:0000313" key="15">
    <source>
        <dbReference type="EMBL" id="MDY0396578.1"/>
    </source>
</evidence>
<feature type="binding site" evidence="11">
    <location>
        <position position="100"/>
    </location>
    <ligand>
        <name>ATP</name>
        <dbReference type="ChEBI" id="CHEBI:30616"/>
    </ligand>
</feature>
<comment type="catalytic activity">
    <reaction evidence="11">
        <text>a tRNA with a 3' CCA end + 2 CTP + ATP = a tRNA with a 3' CCACCA end + 3 diphosphate</text>
        <dbReference type="Rhea" id="RHEA:76235"/>
        <dbReference type="Rhea" id="RHEA-COMP:10468"/>
        <dbReference type="Rhea" id="RHEA-COMP:18655"/>
        <dbReference type="ChEBI" id="CHEBI:30616"/>
        <dbReference type="ChEBI" id="CHEBI:33019"/>
        <dbReference type="ChEBI" id="CHEBI:37563"/>
        <dbReference type="ChEBI" id="CHEBI:83071"/>
        <dbReference type="ChEBI" id="CHEBI:195187"/>
    </reaction>
</comment>
<dbReference type="EMBL" id="JAWDIP010000004">
    <property type="protein sequence ID" value="MDY0396578.1"/>
    <property type="molecule type" value="Genomic_DNA"/>
</dbReference>
<feature type="binding site" evidence="11">
    <location>
        <position position="152"/>
    </location>
    <ligand>
        <name>CTP</name>
        <dbReference type="ChEBI" id="CHEBI:37563"/>
    </ligand>
</feature>
<feature type="binding site" evidence="11">
    <location>
        <position position="146"/>
    </location>
    <ligand>
        <name>ATP</name>
        <dbReference type="ChEBI" id="CHEBI:30616"/>
    </ligand>
</feature>
<dbReference type="NCBIfam" id="NF009814">
    <property type="entry name" value="PRK13299.1"/>
    <property type="match status" value="1"/>
</dbReference>
<proteinExistence type="inferred from homology"/>
<comment type="cofactor">
    <cofactor evidence="1 11">
        <name>Mg(2+)</name>
        <dbReference type="ChEBI" id="CHEBI:18420"/>
    </cofactor>
</comment>
<dbReference type="CDD" id="cd05398">
    <property type="entry name" value="NT_ClassII-CCAase"/>
    <property type="match status" value="1"/>
</dbReference>
<feature type="binding site" evidence="11">
    <location>
        <position position="100"/>
    </location>
    <ligand>
        <name>CTP</name>
        <dbReference type="ChEBI" id="CHEBI:37563"/>
    </ligand>
</feature>
<feature type="domain" description="Poly A polymerase head" evidence="12">
    <location>
        <begin position="11"/>
        <end position="131"/>
    </location>
</feature>
<feature type="binding site" evidence="11">
    <location>
        <position position="149"/>
    </location>
    <ligand>
        <name>ATP</name>
        <dbReference type="ChEBI" id="CHEBI:30616"/>
    </ligand>
</feature>
<dbReference type="Gene3D" id="1.10.246.80">
    <property type="match status" value="1"/>
</dbReference>
<evidence type="ECO:0000256" key="9">
    <source>
        <dbReference type="ARBA" id="ARBA00022842"/>
    </source>
</evidence>
<evidence type="ECO:0000259" key="13">
    <source>
        <dbReference type="Pfam" id="PF12627"/>
    </source>
</evidence>
<comment type="caution">
    <text evidence="15">The sequence shown here is derived from an EMBL/GenBank/DDBJ whole genome shotgun (WGS) entry which is preliminary data.</text>
</comment>
<feature type="domain" description="tRNA nucleotidyltransferase/poly(A) polymerase RNA and SrmB- binding" evidence="13">
    <location>
        <begin position="158"/>
        <end position="216"/>
    </location>
</feature>
<dbReference type="EC" id="2.7.7.72" evidence="11"/>
<evidence type="ECO:0000256" key="5">
    <source>
        <dbReference type="ARBA" id="ARBA00022723"/>
    </source>
</evidence>
<comment type="subunit">
    <text evidence="11">Homodimer.</text>
</comment>
<evidence type="ECO:0000256" key="11">
    <source>
        <dbReference type="HAMAP-Rule" id="MF_01263"/>
    </source>
</evidence>
<organism evidence="15 16">
    <name type="scientific">Tigheibacillus halophilus</name>
    <dbReference type="NCBI Taxonomy" id="361280"/>
    <lineage>
        <taxon>Bacteria</taxon>
        <taxon>Bacillati</taxon>
        <taxon>Bacillota</taxon>
        <taxon>Bacilli</taxon>
        <taxon>Bacillales</taxon>
        <taxon>Bacillaceae</taxon>
        <taxon>Tigheibacillus</taxon>
    </lineage>
</organism>
<sequence length="388" mass="44807">MERLESDGHRAYFVGGCVRDVLLERTIGDIDIATSAKPEQVLALFEKVIPVGIKHGTVIVRYDNESYEVTTFRVEGSYTDSRHPDAVSFIDEIDLDLARRDFTINALAMDRTGNIIDLFGGKKDLQRQKIRTVGNGYDRFAEDALRIVRALRFSSQLGFSIESDTMKAIRACRSQIDKVATERITNEMTKFFAGSSVKNGLVNLKETGIYKFLPIFSQHPTLLDMLPEHMEPLGSFDEVIAMFHFLKPDISISNWVKAWKCSNQIKHRAEKLVNSLKYYQHHGVDRWFVYQIDFDVHEKLMKLIRLLFQNKPLDASCFQQLYERLTIHSRKDLDIDGNDLTALFPERKKGRWIHQLLEKLEKEVVSGKIRNDKSSLKEWAKCNQQETN</sequence>
<evidence type="ECO:0000259" key="12">
    <source>
        <dbReference type="Pfam" id="PF01743"/>
    </source>
</evidence>
<accession>A0ABU5CB95</accession>
<feature type="binding site" evidence="11">
    <location>
        <position position="16"/>
    </location>
    <ligand>
        <name>CTP</name>
        <dbReference type="ChEBI" id="CHEBI:37563"/>
    </ligand>
</feature>
<dbReference type="SUPFAM" id="SSF81301">
    <property type="entry name" value="Nucleotidyltransferase"/>
    <property type="match status" value="1"/>
</dbReference>
<dbReference type="Gene3D" id="3.30.460.10">
    <property type="entry name" value="Beta Polymerase, domain 2"/>
    <property type="match status" value="1"/>
</dbReference>
<dbReference type="HAMAP" id="MF_01263">
    <property type="entry name" value="CCA_bact_type3"/>
    <property type="match status" value="1"/>
</dbReference>
<reference evidence="15 16" key="1">
    <citation type="submission" date="2023-10" db="EMBL/GenBank/DDBJ databases">
        <title>Virgibacillus halophilus 5B73C genome.</title>
        <authorList>
            <person name="Miliotis G."/>
            <person name="Sengupta P."/>
            <person name="Hameed A."/>
            <person name="Chuvochina M."/>
            <person name="Mcdonagh F."/>
            <person name="Simpson A.C."/>
            <person name="Singh N.K."/>
            <person name="Rekha P.D."/>
            <person name="Raman K."/>
            <person name="Hugenholtz P."/>
            <person name="Venkateswaran K."/>
        </authorList>
    </citation>
    <scope>NUCLEOTIDE SEQUENCE [LARGE SCALE GENOMIC DNA]</scope>
    <source>
        <strain evidence="15 16">5B73C</strain>
    </source>
</reference>
<dbReference type="InterPro" id="IPR002646">
    <property type="entry name" value="PolA_pol_head_dom"/>
</dbReference>
<dbReference type="SUPFAM" id="SSF81891">
    <property type="entry name" value="Poly A polymerase C-terminal region-like"/>
    <property type="match status" value="1"/>
</dbReference>
<feature type="binding site" evidence="11">
    <location>
        <position position="143"/>
    </location>
    <ligand>
        <name>ATP</name>
        <dbReference type="ChEBI" id="CHEBI:30616"/>
    </ligand>
</feature>
<feature type="binding site" evidence="11">
    <location>
        <position position="146"/>
    </location>
    <ligand>
        <name>CTP</name>
        <dbReference type="ChEBI" id="CHEBI:37563"/>
    </ligand>
</feature>
<feature type="binding site" evidence="11">
    <location>
        <position position="149"/>
    </location>
    <ligand>
        <name>CTP</name>
        <dbReference type="ChEBI" id="CHEBI:37563"/>
    </ligand>
</feature>
<keyword evidence="16" id="KW-1185">Reference proteome</keyword>
<evidence type="ECO:0000256" key="8">
    <source>
        <dbReference type="ARBA" id="ARBA00022840"/>
    </source>
</evidence>
<feature type="domain" description="CCA-adding enzyme C-terminal" evidence="14">
    <location>
        <begin position="249"/>
        <end position="380"/>
    </location>
</feature>
<dbReference type="InterPro" id="IPR023068">
    <property type="entry name" value="CCA-adding_enz_firmicutes"/>
</dbReference>
<evidence type="ECO:0000256" key="2">
    <source>
        <dbReference type="ARBA" id="ARBA00022679"/>
    </source>
</evidence>
<keyword evidence="6 11" id="KW-0547">Nucleotide-binding</keyword>
<dbReference type="Pfam" id="PF13735">
    <property type="entry name" value="tRNA_NucTran2_2"/>
    <property type="match status" value="1"/>
</dbReference>
<comment type="function">
    <text evidence="11">Catalyzes the addition and repair of the essential 3'-terminal CCA sequence in tRNAs without using a nucleic acid template. Adds these three nucleotides in the order of C, C, and A to the tRNA nucleotide-73, using CTP and ATP as substrates and producing inorganic pyrophosphate. tRNA 3'-terminal CCA addition is required both for tRNA processing and repair. Also involved in tRNA surveillance by mediating tandem CCA addition to generate a CCACCA at the 3' terminus of unstable tRNAs. While stable tRNAs receive only 3'-terminal CCA, unstable tRNAs are marked with CCACCA and rapidly degraded.</text>
</comment>
<feature type="binding site" evidence="11">
    <location>
        <position position="152"/>
    </location>
    <ligand>
        <name>ATP</name>
        <dbReference type="ChEBI" id="CHEBI:30616"/>
    </ligand>
</feature>
<evidence type="ECO:0000256" key="7">
    <source>
        <dbReference type="ARBA" id="ARBA00022800"/>
    </source>
</evidence>
<keyword evidence="3 11" id="KW-0819">tRNA processing</keyword>
<dbReference type="GO" id="GO:0004810">
    <property type="term" value="F:CCA tRNA nucleotidyltransferase activity"/>
    <property type="evidence" value="ECO:0007669"/>
    <property type="project" value="UniProtKB-EC"/>
</dbReference>
<dbReference type="InterPro" id="IPR032810">
    <property type="entry name" value="CCA-adding_enz_C"/>
</dbReference>
<dbReference type="Proteomes" id="UP001281447">
    <property type="component" value="Unassembled WGS sequence"/>
</dbReference>
<evidence type="ECO:0000256" key="1">
    <source>
        <dbReference type="ARBA" id="ARBA00001946"/>
    </source>
</evidence>
<name>A0ABU5CB95_9BACI</name>
<dbReference type="PANTHER" id="PTHR46173:SF1">
    <property type="entry name" value="CCA TRNA NUCLEOTIDYLTRANSFERASE 1, MITOCHONDRIAL"/>
    <property type="match status" value="1"/>
</dbReference>
<dbReference type="PANTHER" id="PTHR46173">
    <property type="entry name" value="CCA TRNA NUCLEOTIDYLTRANSFERASE 1, MITOCHONDRIAL"/>
    <property type="match status" value="1"/>
</dbReference>
<comment type="similarity">
    <text evidence="11">Belongs to the tRNA nucleotidyltransferase/poly(A) polymerase family. Bacterial CCA-adding enzyme type 3 subfamily.</text>
</comment>
<comment type="miscellaneous">
    <text evidence="11">A single active site specifically recognizes both ATP and CTP and is responsible for their addition.</text>
</comment>
<feature type="binding site" evidence="11">
    <location>
        <position position="19"/>
    </location>
    <ligand>
        <name>CTP</name>
        <dbReference type="ChEBI" id="CHEBI:37563"/>
    </ligand>
</feature>
<keyword evidence="8 11" id="KW-0067">ATP-binding</keyword>
<dbReference type="Pfam" id="PF01743">
    <property type="entry name" value="PolyA_pol"/>
    <property type="match status" value="1"/>
</dbReference>
<feature type="binding site" evidence="11">
    <location>
        <position position="143"/>
    </location>
    <ligand>
        <name>CTP</name>
        <dbReference type="ChEBI" id="CHEBI:37563"/>
    </ligand>
</feature>
<dbReference type="Pfam" id="PF12627">
    <property type="entry name" value="PolyA_pol_RNAbd"/>
    <property type="match status" value="1"/>
</dbReference>
<keyword evidence="10 11" id="KW-0694">RNA-binding</keyword>
<evidence type="ECO:0000313" key="16">
    <source>
        <dbReference type="Proteomes" id="UP001281447"/>
    </source>
</evidence>
<keyword evidence="4 11" id="KW-0548">Nucleotidyltransferase</keyword>
<keyword evidence="5 11" id="KW-0479">Metal-binding</keyword>
<gene>
    <name evidence="11" type="primary">cca</name>
    <name evidence="15" type="ORF">RWE15_22565</name>
</gene>
<feature type="binding site" evidence="11">
    <location>
        <position position="29"/>
    </location>
    <ligand>
        <name>Mg(2+)</name>
        <dbReference type="ChEBI" id="CHEBI:18420"/>
    </ligand>
</feature>
<keyword evidence="2 11" id="KW-0808">Transferase</keyword>
<keyword evidence="9 11" id="KW-0460">Magnesium</keyword>
<evidence type="ECO:0000256" key="3">
    <source>
        <dbReference type="ARBA" id="ARBA00022694"/>
    </source>
</evidence>
<dbReference type="Gene3D" id="1.10.3090.10">
    <property type="entry name" value="cca-adding enzyme, domain 2"/>
    <property type="match status" value="1"/>
</dbReference>
<evidence type="ECO:0000256" key="6">
    <source>
        <dbReference type="ARBA" id="ARBA00022741"/>
    </source>
</evidence>
<comment type="catalytic activity">
    <reaction evidence="11">
        <text>a tRNA precursor + 2 CTP + ATP = a tRNA with a 3' CCA end + 3 diphosphate</text>
        <dbReference type="Rhea" id="RHEA:14433"/>
        <dbReference type="Rhea" id="RHEA-COMP:10465"/>
        <dbReference type="Rhea" id="RHEA-COMP:10468"/>
        <dbReference type="ChEBI" id="CHEBI:30616"/>
        <dbReference type="ChEBI" id="CHEBI:33019"/>
        <dbReference type="ChEBI" id="CHEBI:37563"/>
        <dbReference type="ChEBI" id="CHEBI:74896"/>
        <dbReference type="ChEBI" id="CHEBI:83071"/>
        <dbReference type="EC" id="2.7.7.72"/>
    </reaction>
</comment>
<evidence type="ECO:0000256" key="4">
    <source>
        <dbReference type="ARBA" id="ARBA00022695"/>
    </source>
</evidence>
<protein>
    <recommendedName>
        <fullName evidence="11">CCA-adding enzyme</fullName>
        <ecNumber evidence="11">2.7.7.72</ecNumber>
    </recommendedName>
    <alternativeName>
        <fullName evidence="11">CCA tRNA nucleotidyltransferase</fullName>
    </alternativeName>
    <alternativeName>
        <fullName evidence="11">tRNA CCA-pyrophosphorylase</fullName>
    </alternativeName>
    <alternativeName>
        <fullName evidence="11">tRNA adenylyl-/cytidylyl- transferase</fullName>
    </alternativeName>
    <alternativeName>
        <fullName evidence="11">tRNA nucleotidyltransferase</fullName>
    </alternativeName>
    <alternativeName>
        <fullName evidence="11">tRNA-NT</fullName>
    </alternativeName>
</protein>
<feature type="binding site" evidence="11">
    <location>
        <position position="16"/>
    </location>
    <ligand>
        <name>ATP</name>
        <dbReference type="ChEBI" id="CHEBI:30616"/>
    </ligand>
</feature>
<feature type="binding site" evidence="11">
    <location>
        <position position="31"/>
    </location>
    <ligand>
        <name>Mg(2+)</name>
        <dbReference type="ChEBI" id="CHEBI:18420"/>
    </ligand>
</feature>
<dbReference type="InterPro" id="IPR050264">
    <property type="entry name" value="Bact_CCA-adding_enz_type3_sf"/>
</dbReference>